<accession>A0AAJ1R2R6</accession>
<organism evidence="2 3">
    <name type="scientific">Chryseobacterium gambrini</name>
    <dbReference type="NCBI Taxonomy" id="373672"/>
    <lineage>
        <taxon>Bacteria</taxon>
        <taxon>Pseudomonadati</taxon>
        <taxon>Bacteroidota</taxon>
        <taxon>Flavobacteriia</taxon>
        <taxon>Flavobacteriales</taxon>
        <taxon>Weeksellaceae</taxon>
        <taxon>Chryseobacterium group</taxon>
        <taxon>Chryseobacterium</taxon>
    </lineage>
</organism>
<dbReference type="RefSeq" id="WP_214590907.1">
    <property type="nucleotide sequence ID" value="NZ_JAUHGV010000004.1"/>
</dbReference>
<proteinExistence type="predicted"/>
<dbReference type="Proteomes" id="UP001225933">
    <property type="component" value="Unassembled WGS sequence"/>
</dbReference>
<protein>
    <recommendedName>
        <fullName evidence="1">PRTase-CE domain-containing protein</fullName>
    </recommendedName>
</protein>
<reference evidence="2" key="1">
    <citation type="submission" date="2023-06" db="EMBL/GenBank/DDBJ databases">
        <title>Two Chryseobacterium gambrini strains from China.</title>
        <authorList>
            <person name="Zeng J."/>
            <person name="Wu Y."/>
        </authorList>
    </citation>
    <scope>NUCLEOTIDE SEQUENCE</scope>
    <source>
        <strain evidence="2">SQ219</strain>
    </source>
</reference>
<dbReference type="Pfam" id="PF24390">
    <property type="entry name" value="PRTase-CE"/>
    <property type="match status" value="1"/>
</dbReference>
<evidence type="ECO:0000259" key="1">
    <source>
        <dbReference type="Pfam" id="PF24390"/>
    </source>
</evidence>
<name>A0AAJ1R2R6_9FLAO</name>
<sequence>MDERSKQLIIENLNYFKELETRLNTYQNAKIDVIRIIYFLTQFNSYKEIEMIIQLLKKFDYLDSKMITYLLKVAYNKIEEEHLVKPMLSSLGGIQDSSAVICYQLLKHLFDDENDILNKIINIENIGSNIESNIPSALILFDDNITSGTQLEAFFKELFVGSDEPEFFKQPLTSSQHEILKKIPIRICYAIQLSENSNQIIENIRNEYKIDLKVFCGKVDYINYLDYQSNIFLTIQDSDYTKEFISDISRKLFSDKNWSYEKVYNRVLGYGNLGKLTAFYYNVPKSLIPIFWKFGYYNNKPWFPLLPETQEAKKILESQEQFDFMKVDAIKNWISTGLSNRKPSLKFGVLSDKGIINEFTLSIPSRKIIHEKIINIIQIKKLKYIENTPNTDRSPLSFLNKKKHPKRTLSTTDYNRYKNEIDNYNISLENFLLNFEEYIYRLSSTNIIEFIIENEGNTPANNFNLKLFYNTGQIMFDDINDFLPEFKEVVPDIDDFYTKQPGEIYLETHLFQNSIVKNKTSNTPNDKIKPDSDYVYKMQENRLGHNDAYRNRINLIRVDSTLDKIEVPYELNFDEESDTISGQLTINYIEVDEVNPENSQELLKSINKFNDLFLIKQYGR</sequence>
<dbReference type="AlphaFoldDB" id="A0AAJ1R2R6"/>
<feature type="domain" description="PRTase-CE" evidence="1">
    <location>
        <begin position="39"/>
        <end position="307"/>
    </location>
</feature>
<comment type="caution">
    <text evidence="2">The sequence shown here is derived from an EMBL/GenBank/DDBJ whole genome shotgun (WGS) entry which is preliminary data.</text>
</comment>
<gene>
    <name evidence="2" type="ORF">QX233_05810</name>
</gene>
<evidence type="ECO:0000313" key="2">
    <source>
        <dbReference type="EMBL" id="MDN4011965.1"/>
    </source>
</evidence>
<evidence type="ECO:0000313" key="3">
    <source>
        <dbReference type="Proteomes" id="UP001225933"/>
    </source>
</evidence>
<dbReference type="InterPro" id="IPR056920">
    <property type="entry name" value="PRTase-CE"/>
</dbReference>
<dbReference type="EMBL" id="JAUHGV010000004">
    <property type="protein sequence ID" value="MDN4011965.1"/>
    <property type="molecule type" value="Genomic_DNA"/>
</dbReference>